<name>L8GHY3_ACACF</name>
<reference evidence="2 3" key="1">
    <citation type="journal article" date="2013" name="Genome Biol.">
        <title>Genome of Acanthamoeba castellanii highlights extensive lateral gene transfer and early evolution of tyrosine kinase signaling.</title>
        <authorList>
            <person name="Clarke M."/>
            <person name="Lohan A.J."/>
            <person name="Liu B."/>
            <person name="Lagkouvardos I."/>
            <person name="Roy S."/>
            <person name="Zafar N."/>
            <person name="Bertelli C."/>
            <person name="Schilde C."/>
            <person name="Kianianmomeni A."/>
            <person name="Burglin T.R."/>
            <person name="Frech C."/>
            <person name="Turcotte B."/>
            <person name="Kopec K.O."/>
            <person name="Synnott J.M."/>
            <person name="Choo C."/>
            <person name="Paponov I."/>
            <person name="Finkler A."/>
            <person name="Soon Heng Tan C."/>
            <person name="Hutchins A.P."/>
            <person name="Weinmeier T."/>
            <person name="Rattei T."/>
            <person name="Chu J.S."/>
            <person name="Gimenez G."/>
            <person name="Irimia M."/>
            <person name="Rigden D.J."/>
            <person name="Fitzpatrick D.A."/>
            <person name="Lorenzo-Morales J."/>
            <person name="Bateman A."/>
            <person name="Chiu C.H."/>
            <person name="Tang P."/>
            <person name="Hegemann P."/>
            <person name="Fromm H."/>
            <person name="Raoult D."/>
            <person name="Greub G."/>
            <person name="Miranda-Saavedra D."/>
            <person name="Chen N."/>
            <person name="Nash P."/>
            <person name="Ginger M.L."/>
            <person name="Horn M."/>
            <person name="Schaap P."/>
            <person name="Caler L."/>
            <person name="Loftus B."/>
        </authorList>
    </citation>
    <scope>NUCLEOTIDE SEQUENCE [LARGE SCALE GENOMIC DNA]</scope>
    <source>
        <strain evidence="2 3">Neff</strain>
    </source>
</reference>
<dbReference type="STRING" id="1257118.L8GHY3"/>
<dbReference type="InterPro" id="IPR050923">
    <property type="entry name" value="Cell_Proc_Reg/RNA_Proc"/>
</dbReference>
<sequence>VIPVHHMATYLFGRDRAVAAIPTDHISCSKQHAALVHREINIKDELGIGPGRMVNKPYIIDLVSANGTFLNGKRIDASRFYELKPKDVLKFGQSSREYVLLHDELAKS</sequence>
<dbReference type="KEGG" id="acan:ACA1_309610"/>
<feature type="non-terminal residue" evidence="2">
    <location>
        <position position="1"/>
    </location>
</feature>
<dbReference type="AlphaFoldDB" id="L8GHY3"/>
<evidence type="ECO:0000313" key="3">
    <source>
        <dbReference type="Proteomes" id="UP000011083"/>
    </source>
</evidence>
<dbReference type="SMART" id="SM00240">
    <property type="entry name" value="FHA"/>
    <property type="match status" value="1"/>
</dbReference>
<dbReference type="PANTHER" id="PTHR23308">
    <property type="entry name" value="NUCLEAR INHIBITOR OF PROTEIN PHOSPHATASE-1"/>
    <property type="match status" value="1"/>
</dbReference>
<organism evidence="2 3">
    <name type="scientific">Acanthamoeba castellanii (strain ATCC 30010 / Neff)</name>
    <dbReference type="NCBI Taxonomy" id="1257118"/>
    <lineage>
        <taxon>Eukaryota</taxon>
        <taxon>Amoebozoa</taxon>
        <taxon>Discosea</taxon>
        <taxon>Longamoebia</taxon>
        <taxon>Centramoebida</taxon>
        <taxon>Acanthamoebidae</taxon>
        <taxon>Acanthamoeba</taxon>
    </lineage>
</organism>
<dbReference type="PROSITE" id="PS50006">
    <property type="entry name" value="FHA_DOMAIN"/>
    <property type="match status" value="1"/>
</dbReference>
<dbReference type="SUPFAM" id="SSF49879">
    <property type="entry name" value="SMAD/FHA domain"/>
    <property type="match status" value="1"/>
</dbReference>
<gene>
    <name evidence="2" type="ORF">ACA1_309610</name>
</gene>
<dbReference type="Pfam" id="PF00498">
    <property type="entry name" value="FHA"/>
    <property type="match status" value="1"/>
</dbReference>
<dbReference type="InterPro" id="IPR008984">
    <property type="entry name" value="SMAD_FHA_dom_sf"/>
</dbReference>
<evidence type="ECO:0000313" key="2">
    <source>
        <dbReference type="EMBL" id="ELR12572.1"/>
    </source>
</evidence>
<accession>L8GHY3</accession>
<proteinExistence type="predicted"/>
<dbReference type="InterPro" id="IPR000253">
    <property type="entry name" value="FHA_dom"/>
</dbReference>
<dbReference type="Gene3D" id="2.60.200.20">
    <property type="match status" value="1"/>
</dbReference>
<protein>
    <submittedName>
        <fullName evidence="2">Smad nuclearinteracting protein 1, putative</fullName>
    </submittedName>
</protein>
<dbReference type="GeneID" id="14913090"/>
<dbReference type="OMA" id="TYINETP"/>
<keyword evidence="3" id="KW-1185">Reference proteome</keyword>
<evidence type="ECO:0000259" key="1">
    <source>
        <dbReference type="PROSITE" id="PS50006"/>
    </source>
</evidence>
<dbReference type="VEuPathDB" id="AmoebaDB:ACA1_309610"/>
<feature type="domain" description="FHA" evidence="1">
    <location>
        <begin position="10"/>
        <end position="75"/>
    </location>
</feature>
<dbReference type="CDD" id="cd22676">
    <property type="entry name" value="FHA_SNIP1_DDL-like"/>
    <property type="match status" value="1"/>
</dbReference>
<dbReference type="RefSeq" id="XP_004334585.1">
    <property type="nucleotide sequence ID" value="XM_004334537.1"/>
</dbReference>
<dbReference type="OrthoDB" id="444265at2759"/>
<dbReference type="EMBL" id="KB008105">
    <property type="protein sequence ID" value="ELR12572.1"/>
    <property type="molecule type" value="Genomic_DNA"/>
</dbReference>
<dbReference type="Proteomes" id="UP000011083">
    <property type="component" value="Unassembled WGS sequence"/>
</dbReference>